<evidence type="ECO:0000313" key="2">
    <source>
        <dbReference type="EMBL" id="MDT0409122.1"/>
    </source>
</evidence>
<reference evidence="4" key="1">
    <citation type="submission" date="2023-07" db="EMBL/GenBank/DDBJ databases">
        <title>30 novel species of actinomycetes from the DSMZ collection.</title>
        <authorList>
            <person name="Nouioui I."/>
        </authorList>
    </citation>
    <scope>NUCLEOTIDE SEQUENCE [LARGE SCALE GENOMIC DNA]</scope>
    <source>
        <strain evidence="2">DSM 41979</strain>
        <strain evidence="4">DSM 41982</strain>
    </source>
</reference>
<comment type="caution">
    <text evidence="3">The sequence shown here is derived from an EMBL/GenBank/DDBJ whole genome shotgun (WGS) entry which is preliminary data.</text>
</comment>
<proteinExistence type="predicted"/>
<dbReference type="RefSeq" id="WP_010267646.1">
    <property type="nucleotide sequence ID" value="NZ_JAVRER010000009.1"/>
</dbReference>
<keyword evidence="1" id="KW-0812">Transmembrane</keyword>
<dbReference type="EMBL" id="JAVRER010000009">
    <property type="protein sequence ID" value="MDT0415515.1"/>
    <property type="molecule type" value="Genomic_DNA"/>
</dbReference>
<reference evidence="3" key="2">
    <citation type="submission" date="2024-03" db="EMBL/GenBank/DDBJ databases">
        <title>30 novel species of actinomycetes from the DSMZ collection.</title>
        <authorList>
            <person name="Nouioui I."/>
        </authorList>
    </citation>
    <scope>NUCLEOTIDE SEQUENCE</scope>
    <source>
        <strain evidence="5">DSM 41979</strain>
        <strain evidence="3">DSM 41982</strain>
    </source>
</reference>
<name>A0ABD5E5E5_9ACTN</name>
<evidence type="ECO:0000313" key="3">
    <source>
        <dbReference type="EMBL" id="MDT0415515.1"/>
    </source>
</evidence>
<evidence type="ECO:0000256" key="1">
    <source>
        <dbReference type="SAM" id="Phobius"/>
    </source>
</evidence>
<dbReference type="EMBL" id="JAVRET010000014">
    <property type="protein sequence ID" value="MDT0409122.1"/>
    <property type="molecule type" value="Genomic_DNA"/>
</dbReference>
<dbReference type="Proteomes" id="UP001183610">
    <property type="component" value="Unassembled WGS sequence"/>
</dbReference>
<feature type="transmembrane region" description="Helical" evidence="1">
    <location>
        <begin position="31"/>
        <end position="51"/>
    </location>
</feature>
<dbReference type="AlphaFoldDB" id="A0ABD5E5E5"/>
<evidence type="ECO:0008006" key="6">
    <source>
        <dbReference type="Google" id="ProtNLM"/>
    </source>
</evidence>
<protein>
    <recommendedName>
        <fullName evidence="6">DUF4383 domain-containing protein</fullName>
    </recommendedName>
</protein>
<dbReference type="Proteomes" id="UP001183607">
    <property type="component" value="Unassembled WGS sequence"/>
</dbReference>
<keyword evidence="1" id="KW-0472">Membrane</keyword>
<accession>A0ABD5E5E5</accession>
<keyword evidence="5" id="KW-1185">Reference proteome</keyword>
<evidence type="ECO:0000313" key="4">
    <source>
        <dbReference type="Proteomes" id="UP001183607"/>
    </source>
</evidence>
<keyword evidence="1" id="KW-1133">Transmembrane helix</keyword>
<sequence length="69" mass="7118">MRRGLLWGVLLACAAANLVLGVAFERGPLEVALHVLSGTGALLALLGLVLARDRGNPGSEEGGRGVTRR</sequence>
<gene>
    <name evidence="3" type="ORF">RM574_08425</name>
    <name evidence="2" type="ORF">RM698_08650</name>
</gene>
<evidence type="ECO:0000313" key="5">
    <source>
        <dbReference type="Proteomes" id="UP001183610"/>
    </source>
</evidence>
<organism evidence="3 4">
    <name type="scientific">Streptomyces evansiae</name>
    <dbReference type="NCBI Taxonomy" id="3075535"/>
    <lineage>
        <taxon>Bacteria</taxon>
        <taxon>Bacillati</taxon>
        <taxon>Actinomycetota</taxon>
        <taxon>Actinomycetes</taxon>
        <taxon>Kitasatosporales</taxon>
        <taxon>Streptomycetaceae</taxon>
        <taxon>Streptomyces</taxon>
    </lineage>
</organism>